<keyword evidence="3" id="KW-0500">Molybdenum</keyword>
<dbReference type="Gene3D" id="3.40.50.740">
    <property type="match status" value="2"/>
</dbReference>
<dbReference type="GO" id="GO:0009055">
    <property type="term" value="F:electron transfer activity"/>
    <property type="evidence" value="ECO:0007669"/>
    <property type="project" value="TreeGrafter"/>
</dbReference>
<dbReference type="Pfam" id="PF01568">
    <property type="entry name" value="Molydop_binding"/>
    <property type="match status" value="1"/>
</dbReference>
<dbReference type="EMBL" id="AP018732">
    <property type="protein sequence ID" value="BBE42026.1"/>
    <property type="molecule type" value="Genomic_DNA"/>
</dbReference>
<evidence type="ECO:0000256" key="1">
    <source>
        <dbReference type="ARBA" id="ARBA00001942"/>
    </source>
</evidence>
<dbReference type="PANTHER" id="PTHR43742:SF10">
    <property type="entry name" value="TRIMETHYLAMINE-N-OXIDE REDUCTASE 2"/>
    <property type="match status" value="1"/>
</dbReference>
<evidence type="ECO:0000256" key="3">
    <source>
        <dbReference type="ARBA" id="ARBA00022505"/>
    </source>
</evidence>
<dbReference type="Gene3D" id="2.40.40.20">
    <property type="match status" value="1"/>
</dbReference>
<feature type="domain" description="Molybdopterin dinucleotide-binding" evidence="7">
    <location>
        <begin position="739"/>
        <end position="849"/>
    </location>
</feature>
<comment type="cofactor">
    <cofactor evidence="1">
        <name>Mo-bis(molybdopterin guanine dinucleotide)</name>
        <dbReference type="ChEBI" id="CHEBI:60539"/>
    </cofactor>
</comment>
<dbReference type="GO" id="GO:0030151">
    <property type="term" value="F:molybdenum ion binding"/>
    <property type="evidence" value="ECO:0007669"/>
    <property type="project" value="TreeGrafter"/>
</dbReference>
<protein>
    <submittedName>
        <fullName evidence="8">Anaerobic dimethyl sulfoxide reductase chain A</fullName>
        <ecNumber evidence="8">1.8.5.3</ecNumber>
    </submittedName>
</protein>
<evidence type="ECO:0000313" key="9">
    <source>
        <dbReference type="Proteomes" id="UP000509448"/>
    </source>
</evidence>
<proteinExistence type="inferred from homology"/>
<dbReference type="Gene3D" id="3.40.228.10">
    <property type="entry name" value="Dimethylsulfoxide Reductase, domain 2"/>
    <property type="match status" value="1"/>
</dbReference>
<evidence type="ECO:0000259" key="7">
    <source>
        <dbReference type="Pfam" id="PF01568"/>
    </source>
</evidence>
<sequence length="910" mass="104083">MVSGYVEAVSSLSGAAGPGAGGGLLRRIERGKREPARGTRYCYIASSLCGFTLASLPVVAQCEGDRIVRVLPFHIPEDVRLYRIRTRRGAFTRPRRAPASWHMFAWRQRVHSPTRVRYPLKRVDWSPEARNTQNRGRSKFVRISWEEAIEIVVKEIERQRRIYGSTETVLVQADGHGQSGFLHTLHAWGHHLFRALGTGWTQQDRNPDSWEGFYWGAKHVWGFDPTVGRPPSDAIWDDVLENSEMVILSGGDPETTANAWYNMMGTTNMLWIRRAGIKVVAISPDLNYTAAVHADKWIPIRPNTDAALYFAIAYLWLQWGTYDGKFLETHTVGFEEFRKYILGEEDGTPKTPEWAERITGVPVETIKALARAWARRRTAMASHYGGPKIRGVAAHLAARAEAYAMMMQGLGAPGRQFLSFQLQYNHNGLKLPPVPVYPEVMARGIPVQTVRAYTSNMPRREAIPLIKTLVPDAILNPPVEWYGSGSIVAPTRDQFNRYVYPPTGDHPGIHMIWNENASVTTCWNGGWRWIQAYRDPRVEFIVAIHPWLEDDVYFADLILPTQTVFEHEDMAAAKWVDVWGIYWQDRCLEPVGESMSDYEVHRLIARRLGIGDEWFPEPEEALRRAYEATLAHAKYGISWEEFRERRKIILYDAPTPEEWEEIKRRTEVMPGVPVKSGLRWYYELPEGRGLNTKSGKLEFVSGWLKDYFPNDRIRPPLARWVEHDELPTSPKTKKYPLQVMSNHPRWRHHAQGDDMPWIREIRTAKIKGPDGYYYEPLWINPKDAAKRGIKHGDIVRVYNERGAVLAAAFVTERIREGVVGMSDGSKLDPISLEDRIDRGGAINLITPASREVYDGHQPGPVIVPEMSVSGFLVEVERADMEELRRKYPEAFRRTERMDPARGPGYESWVA</sequence>
<evidence type="ECO:0000256" key="2">
    <source>
        <dbReference type="ARBA" id="ARBA00010312"/>
    </source>
</evidence>
<evidence type="ECO:0000313" key="8">
    <source>
        <dbReference type="EMBL" id="BBE42026.1"/>
    </source>
</evidence>
<evidence type="ECO:0000259" key="6">
    <source>
        <dbReference type="Pfam" id="PF00384"/>
    </source>
</evidence>
<dbReference type="InterPro" id="IPR006655">
    <property type="entry name" value="Mopterin_OxRdtase_prok_CS"/>
</dbReference>
<dbReference type="OrthoDB" id="23466at2157"/>
<feature type="domain" description="Molybdopterin oxidoreductase" evidence="6">
    <location>
        <begin position="115"/>
        <end position="606"/>
    </location>
</feature>
<keyword evidence="4" id="KW-0479">Metal-binding</keyword>
<dbReference type="GO" id="GO:0009061">
    <property type="term" value="P:anaerobic respiration"/>
    <property type="evidence" value="ECO:0007669"/>
    <property type="project" value="TreeGrafter"/>
</dbReference>
<dbReference type="InterPro" id="IPR009010">
    <property type="entry name" value="Asp_de-COase-like_dom_sf"/>
</dbReference>
<dbReference type="EC" id="1.8.5.3" evidence="8"/>
<dbReference type="GO" id="GO:0016491">
    <property type="term" value="F:oxidoreductase activity"/>
    <property type="evidence" value="ECO:0007669"/>
    <property type="project" value="UniProtKB-KW"/>
</dbReference>
<reference evidence="8 9" key="1">
    <citation type="journal article" date="2019" name="ISME J.">
        <title>Isolation and characterization of a thermophilic sulfur- and iron-reducing thaumarchaeote from a terrestrial acidic hot spring.</title>
        <authorList>
            <person name="Kato S."/>
            <person name="Itoh T."/>
            <person name="Yuki M."/>
            <person name="Nagamori M."/>
            <person name="Ohnishi M."/>
            <person name="Uematsu K."/>
            <person name="Suzuki K."/>
            <person name="Takashina T."/>
            <person name="Ohkuma M."/>
        </authorList>
    </citation>
    <scope>NUCLEOTIDE SEQUENCE [LARGE SCALE GENOMIC DNA]</scope>
    <source>
        <strain evidence="8 9">NAS-02</strain>
    </source>
</reference>
<dbReference type="InterPro" id="IPR050612">
    <property type="entry name" value="Prok_Mopterin_Oxidored"/>
</dbReference>
<dbReference type="RefSeq" id="WP_174448303.1">
    <property type="nucleotide sequence ID" value="NZ_AP018732.1"/>
</dbReference>
<accession>A0A4P2VBV9</accession>
<comment type="similarity">
    <text evidence="2">Belongs to the prokaryotic molybdopterin-containing oxidoreductase family.</text>
</comment>
<dbReference type="InterPro" id="IPR006656">
    <property type="entry name" value="Mopterin_OxRdtase"/>
</dbReference>
<dbReference type="GeneID" id="55584453"/>
<dbReference type="Pfam" id="PF00384">
    <property type="entry name" value="Molybdopterin"/>
    <property type="match status" value="1"/>
</dbReference>
<dbReference type="AlphaFoldDB" id="A0A4P2VBV9"/>
<organism evidence="8 9">
    <name type="scientific">Conexivisphaera calida</name>
    <dbReference type="NCBI Taxonomy" id="1874277"/>
    <lineage>
        <taxon>Archaea</taxon>
        <taxon>Nitrososphaerota</taxon>
        <taxon>Conexivisphaeria</taxon>
        <taxon>Conexivisphaerales</taxon>
        <taxon>Conexivisphaeraceae</taxon>
        <taxon>Conexivisphaera</taxon>
    </lineage>
</organism>
<name>A0A4P2VBV9_9ARCH</name>
<keyword evidence="5 8" id="KW-0560">Oxidoreductase</keyword>
<keyword evidence="9" id="KW-1185">Reference proteome</keyword>
<dbReference type="Proteomes" id="UP000509448">
    <property type="component" value="Chromosome"/>
</dbReference>
<evidence type="ECO:0000256" key="4">
    <source>
        <dbReference type="ARBA" id="ARBA00022723"/>
    </source>
</evidence>
<dbReference type="InterPro" id="IPR006657">
    <property type="entry name" value="MoPterin_dinucl-bd_dom"/>
</dbReference>
<dbReference type="SUPFAM" id="SSF53706">
    <property type="entry name" value="Formate dehydrogenase/DMSO reductase, domains 1-3"/>
    <property type="match status" value="1"/>
</dbReference>
<dbReference type="PANTHER" id="PTHR43742">
    <property type="entry name" value="TRIMETHYLAMINE-N-OXIDE REDUCTASE"/>
    <property type="match status" value="1"/>
</dbReference>
<dbReference type="GO" id="GO:0043546">
    <property type="term" value="F:molybdopterin cofactor binding"/>
    <property type="evidence" value="ECO:0007669"/>
    <property type="project" value="InterPro"/>
</dbReference>
<dbReference type="PROSITE" id="PS00932">
    <property type="entry name" value="MOLYBDOPTERIN_PROK_3"/>
    <property type="match status" value="1"/>
</dbReference>
<evidence type="ECO:0000256" key="5">
    <source>
        <dbReference type="ARBA" id="ARBA00023002"/>
    </source>
</evidence>
<dbReference type="SUPFAM" id="SSF50692">
    <property type="entry name" value="ADC-like"/>
    <property type="match status" value="1"/>
</dbReference>
<gene>
    <name evidence="8" type="ORF">NAS2_0637</name>
</gene>
<dbReference type="KEGG" id="ccai:NAS2_0637"/>